<dbReference type="SUPFAM" id="SSF53448">
    <property type="entry name" value="Nucleotide-diphospho-sugar transferases"/>
    <property type="match status" value="1"/>
</dbReference>
<organism evidence="2 3">
    <name type="scientific">Puccinia striiformis f. sp. tritici PST-78</name>
    <dbReference type="NCBI Taxonomy" id="1165861"/>
    <lineage>
        <taxon>Eukaryota</taxon>
        <taxon>Fungi</taxon>
        <taxon>Dikarya</taxon>
        <taxon>Basidiomycota</taxon>
        <taxon>Pucciniomycotina</taxon>
        <taxon>Pucciniomycetes</taxon>
        <taxon>Pucciniales</taxon>
        <taxon>Pucciniaceae</taxon>
        <taxon>Puccinia</taxon>
    </lineage>
</organism>
<dbReference type="InterPro" id="IPR029044">
    <property type="entry name" value="Nucleotide-diphossugar_trans"/>
</dbReference>
<gene>
    <name evidence="2" type="ORF">PSTG_19555</name>
</gene>
<sequence>IERDFEVIIVDQSEKPWPERGRDFGFPLCYYHSPVKGAVRARNTGAMLAQGKVIAFTDDDCRPGPNWLANARKYFEIEGIVGVEGIITSDHHGDDNWRPVTNVGFESIGFMTANLMVRSSVFHYL</sequence>
<evidence type="ECO:0000259" key="1">
    <source>
        <dbReference type="Pfam" id="PF00535"/>
    </source>
</evidence>
<accession>A0A0L0UJ88</accession>
<dbReference type="Gene3D" id="3.90.550.10">
    <property type="entry name" value="Spore Coat Polysaccharide Biosynthesis Protein SpsA, Chain A"/>
    <property type="match status" value="1"/>
</dbReference>
<reference evidence="3" key="1">
    <citation type="submission" date="2014-03" db="EMBL/GenBank/DDBJ databases">
        <title>The Genome Sequence of Puccinia striiformis f. sp. tritici PST-78.</title>
        <authorList>
            <consortium name="The Broad Institute Genome Sequencing Platform"/>
            <person name="Cuomo C."/>
            <person name="Hulbert S."/>
            <person name="Chen X."/>
            <person name="Walker B."/>
            <person name="Young S.K."/>
            <person name="Zeng Q."/>
            <person name="Gargeya S."/>
            <person name="Fitzgerald M."/>
            <person name="Haas B."/>
            <person name="Abouelleil A."/>
            <person name="Alvarado L."/>
            <person name="Arachchi H.M."/>
            <person name="Berlin A.M."/>
            <person name="Chapman S.B."/>
            <person name="Goldberg J."/>
            <person name="Griggs A."/>
            <person name="Gujja S."/>
            <person name="Hansen M."/>
            <person name="Howarth C."/>
            <person name="Imamovic A."/>
            <person name="Larimer J."/>
            <person name="McCowan C."/>
            <person name="Montmayeur A."/>
            <person name="Murphy C."/>
            <person name="Neiman D."/>
            <person name="Pearson M."/>
            <person name="Priest M."/>
            <person name="Roberts A."/>
            <person name="Saif S."/>
            <person name="Shea T."/>
            <person name="Sisk P."/>
            <person name="Sykes S."/>
            <person name="Wortman J."/>
            <person name="Nusbaum C."/>
            <person name="Birren B."/>
        </authorList>
    </citation>
    <scope>NUCLEOTIDE SEQUENCE [LARGE SCALE GENOMIC DNA]</scope>
    <source>
        <strain evidence="3">race PST-78</strain>
    </source>
</reference>
<proteinExistence type="predicted"/>
<dbReference type="CDD" id="cd00761">
    <property type="entry name" value="Glyco_tranf_GTA_type"/>
    <property type="match status" value="1"/>
</dbReference>
<feature type="domain" description="Glycosyltransferase 2-like" evidence="1">
    <location>
        <begin position="4"/>
        <end position="113"/>
    </location>
</feature>
<evidence type="ECO:0000313" key="3">
    <source>
        <dbReference type="Proteomes" id="UP000054564"/>
    </source>
</evidence>
<dbReference type="AlphaFoldDB" id="A0A0L0UJ88"/>
<keyword evidence="3" id="KW-1185">Reference proteome</keyword>
<dbReference type="Pfam" id="PF00535">
    <property type="entry name" value="Glycos_transf_2"/>
    <property type="match status" value="1"/>
</dbReference>
<feature type="non-terminal residue" evidence="2">
    <location>
        <position position="125"/>
    </location>
</feature>
<evidence type="ECO:0000313" key="2">
    <source>
        <dbReference type="EMBL" id="KNE87071.1"/>
    </source>
</evidence>
<dbReference type="InterPro" id="IPR001173">
    <property type="entry name" value="Glyco_trans_2-like"/>
</dbReference>
<comment type="caution">
    <text evidence="2">The sequence shown here is derived from an EMBL/GenBank/DDBJ whole genome shotgun (WGS) entry which is preliminary data.</text>
</comment>
<protein>
    <recommendedName>
        <fullName evidence="1">Glycosyltransferase 2-like domain-containing protein</fullName>
    </recommendedName>
</protein>
<dbReference type="EMBL" id="AJIL01006923">
    <property type="protein sequence ID" value="KNE87071.1"/>
    <property type="molecule type" value="Genomic_DNA"/>
</dbReference>
<name>A0A0L0UJ88_9BASI</name>
<feature type="non-terminal residue" evidence="2">
    <location>
        <position position="1"/>
    </location>
</feature>
<dbReference type="Proteomes" id="UP000054564">
    <property type="component" value="Unassembled WGS sequence"/>
</dbReference>